<dbReference type="Pfam" id="PF10539">
    <property type="entry name" value="Dev_Cell_Death"/>
    <property type="match status" value="1"/>
</dbReference>
<dbReference type="PROSITE" id="PS51222">
    <property type="entry name" value="DCD"/>
    <property type="match status" value="1"/>
</dbReference>
<gene>
    <name evidence="4" type="ORF">ZIOFF_010311</name>
</gene>
<evidence type="ECO:0000313" key="5">
    <source>
        <dbReference type="Proteomes" id="UP000734854"/>
    </source>
</evidence>
<comment type="caution">
    <text evidence="4">The sequence shown here is derived from an EMBL/GenBank/DDBJ whole genome shotgun (WGS) entry which is preliminary data.</text>
</comment>
<dbReference type="GO" id="GO:0034976">
    <property type="term" value="P:response to endoplasmic reticulum stress"/>
    <property type="evidence" value="ECO:0007669"/>
    <property type="project" value="InterPro"/>
</dbReference>
<dbReference type="Proteomes" id="UP000734854">
    <property type="component" value="Unassembled WGS sequence"/>
</dbReference>
<dbReference type="AlphaFoldDB" id="A0A8J5HV75"/>
<keyword evidence="5" id="KW-1185">Reference proteome</keyword>
<reference evidence="4 5" key="1">
    <citation type="submission" date="2020-08" db="EMBL/GenBank/DDBJ databases">
        <title>Plant Genome Project.</title>
        <authorList>
            <person name="Zhang R.-G."/>
        </authorList>
    </citation>
    <scope>NUCLEOTIDE SEQUENCE [LARGE SCALE GENOMIC DNA]</scope>
    <source>
        <tissue evidence="4">Rhizome</tissue>
    </source>
</reference>
<dbReference type="EMBL" id="JACMSC010000003">
    <property type="protein sequence ID" value="KAG6528162.1"/>
    <property type="molecule type" value="Genomic_DNA"/>
</dbReference>
<evidence type="ECO:0000256" key="1">
    <source>
        <dbReference type="SAM" id="Coils"/>
    </source>
</evidence>
<dbReference type="Gene3D" id="2.120.10.80">
    <property type="entry name" value="Kelch-type beta propeller"/>
    <property type="match status" value="1"/>
</dbReference>
<dbReference type="SMART" id="SM00612">
    <property type="entry name" value="Kelch"/>
    <property type="match status" value="5"/>
</dbReference>
<keyword evidence="1" id="KW-0175">Coiled coil</keyword>
<evidence type="ECO:0000256" key="2">
    <source>
        <dbReference type="SAM" id="MobiDB-lite"/>
    </source>
</evidence>
<dbReference type="InterPro" id="IPR013989">
    <property type="entry name" value="Dev_and_cell_death_domain"/>
</dbReference>
<feature type="region of interest" description="Disordered" evidence="2">
    <location>
        <begin position="263"/>
        <end position="283"/>
    </location>
</feature>
<dbReference type="InterPro" id="IPR006652">
    <property type="entry name" value="Kelch_1"/>
</dbReference>
<accession>A0A8J5HV75</accession>
<name>A0A8J5HV75_ZINOF</name>
<dbReference type="PRINTS" id="PR00501">
    <property type="entry name" value="KELCHREPEAT"/>
</dbReference>
<organism evidence="4 5">
    <name type="scientific">Zingiber officinale</name>
    <name type="common">Ginger</name>
    <name type="synonym">Amomum zingiber</name>
    <dbReference type="NCBI Taxonomy" id="94328"/>
    <lineage>
        <taxon>Eukaryota</taxon>
        <taxon>Viridiplantae</taxon>
        <taxon>Streptophyta</taxon>
        <taxon>Embryophyta</taxon>
        <taxon>Tracheophyta</taxon>
        <taxon>Spermatophyta</taxon>
        <taxon>Magnoliopsida</taxon>
        <taxon>Liliopsida</taxon>
        <taxon>Zingiberales</taxon>
        <taxon>Zingiberaceae</taxon>
        <taxon>Zingiber</taxon>
    </lineage>
</organism>
<dbReference type="InterPro" id="IPR044832">
    <property type="entry name" value="NRP-like"/>
</dbReference>
<protein>
    <recommendedName>
        <fullName evidence="3">DCD domain-containing protein</fullName>
    </recommendedName>
</protein>
<dbReference type="SUPFAM" id="SSF117281">
    <property type="entry name" value="Kelch motif"/>
    <property type="match status" value="1"/>
</dbReference>
<feature type="domain" description="DCD" evidence="3">
    <location>
        <begin position="30"/>
        <end position="162"/>
    </location>
</feature>
<feature type="compositionally biased region" description="Basic and acidic residues" evidence="2">
    <location>
        <begin position="267"/>
        <end position="279"/>
    </location>
</feature>
<dbReference type="PANTHER" id="PTHR46034:SF7">
    <property type="entry name" value="INFLUENZA VIRUS NS1A-BINDING PROTEIN"/>
    <property type="match status" value="1"/>
</dbReference>
<dbReference type="InterPro" id="IPR015915">
    <property type="entry name" value="Kelch-typ_b-propeller"/>
</dbReference>
<dbReference type="PANTHER" id="PTHR46034">
    <property type="match status" value="1"/>
</dbReference>
<feature type="coiled-coil region" evidence="1">
    <location>
        <begin position="374"/>
        <end position="401"/>
    </location>
</feature>
<evidence type="ECO:0000313" key="4">
    <source>
        <dbReference type="EMBL" id="KAG6528162.1"/>
    </source>
</evidence>
<proteinExistence type="predicted"/>
<sequence length="688" mass="76375">MVLQKKHKEGTTRFVESCNAMVSSRNLRKSDLGGVIFGCKRHTMKECLSKQLFGLPSPHFQYVKNIDEGLPLFLFNYSDRKLHGIFEATSRGQINVNSYAWTNGDERTQFPAQVSVHFKVQCAPLTENQFKGIIKDNYYTPQHFWFELDHGQTRALIETFVPFPSSSNTRAVSVIQNKMLPLPSTNILKATTSSRYTYAMICGSKKHSDMPNDFISQNNFADISCDDTDIQSSYGTIEEINNVEPLSDWEEWADKVLQDNLDASDSLDGKNESQEHESVTEATENAEVLLKLRMVAANHGDLAQSANACIDDRNIPFIPKGESIGQIMEENIIMVVKEEDAARPATAESSETFCELKAVVESLGKKQVESDREIQQLRKLVADSERRIQQLTNRVNELELKKAPSSIHDNSLDKLVVDCLGPEHVIYLVGGYNDISWLSTLRSFSPSSDILISLKSMSCAHSYASAVSMDDNIYVLGGGDDTSWYNTVECYNPRNDVLTSCPTLLHKRGNLAGCTLNGKIYAIGGGDGSQCFSDLEMLDPALGKWIYSQPMLEKRFALAAAELQGIIYAVGGFNGSEYLNSVEMFDHRVGNWTKIPSMNTRRSCHSVAVLNNKLYAIAGYDGNRMISSVETYDPRASSWVMAEPMNTVRGYAATAVLGDSIFVIGGVQDGEAISSTVIQTLFLVTTVH</sequence>
<evidence type="ECO:0000259" key="3">
    <source>
        <dbReference type="PROSITE" id="PS51222"/>
    </source>
</evidence>
<dbReference type="Pfam" id="PF01344">
    <property type="entry name" value="Kelch_1"/>
    <property type="match status" value="4"/>
</dbReference>
<dbReference type="SMART" id="SM00767">
    <property type="entry name" value="DCD"/>
    <property type="match status" value="1"/>
</dbReference>